<organism evidence="1 2">
    <name type="scientific">Dactylonectria macrodidyma</name>
    <dbReference type="NCBI Taxonomy" id="307937"/>
    <lineage>
        <taxon>Eukaryota</taxon>
        <taxon>Fungi</taxon>
        <taxon>Dikarya</taxon>
        <taxon>Ascomycota</taxon>
        <taxon>Pezizomycotina</taxon>
        <taxon>Sordariomycetes</taxon>
        <taxon>Hypocreomycetidae</taxon>
        <taxon>Hypocreales</taxon>
        <taxon>Nectriaceae</taxon>
        <taxon>Dactylonectria</taxon>
    </lineage>
</organism>
<evidence type="ECO:0008006" key="3">
    <source>
        <dbReference type="Google" id="ProtNLM"/>
    </source>
</evidence>
<protein>
    <recommendedName>
        <fullName evidence="3">Peptidase S8/S53 domain-containing protein</fullName>
    </recommendedName>
</protein>
<gene>
    <name evidence="1" type="ORF">EDB81DRAFT_883686</name>
</gene>
<dbReference type="Proteomes" id="UP000738349">
    <property type="component" value="Unassembled WGS sequence"/>
</dbReference>
<comment type="caution">
    <text evidence="1">The sequence shown here is derived from an EMBL/GenBank/DDBJ whole genome shotgun (WGS) entry which is preliminary data.</text>
</comment>
<dbReference type="GO" id="GO:0004252">
    <property type="term" value="F:serine-type endopeptidase activity"/>
    <property type="evidence" value="ECO:0007669"/>
    <property type="project" value="InterPro"/>
</dbReference>
<reference evidence="1" key="1">
    <citation type="journal article" date="2021" name="Nat. Commun.">
        <title>Genetic determinants of endophytism in the Arabidopsis root mycobiome.</title>
        <authorList>
            <person name="Mesny F."/>
            <person name="Miyauchi S."/>
            <person name="Thiergart T."/>
            <person name="Pickel B."/>
            <person name="Atanasova L."/>
            <person name="Karlsson M."/>
            <person name="Huettel B."/>
            <person name="Barry K.W."/>
            <person name="Haridas S."/>
            <person name="Chen C."/>
            <person name="Bauer D."/>
            <person name="Andreopoulos W."/>
            <person name="Pangilinan J."/>
            <person name="LaButti K."/>
            <person name="Riley R."/>
            <person name="Lipzen A."/>
            <person name="Clum A."/>
            <person name="Drula E."/>
            <person name="Henrissat B."/>
            <person name="Kohler A."/>
            <person name="Grigoriev I.V."/>
            <person name="Martin F.M."/>
            <person name="Hacquard S."/>
        </authorList>
    </citation>
    <scope>NUCLEOTIDE SEQUENCE</scope>
    <source>
        <strain evidence="1">MPI-CAGE-AT-0147</strain>
    </source>
</reference>
<dbReference type="OrthoDB" id="1896086at2759"/>
<evidence type="ECO:0000313" key="1">
    <source>
        <dbReference type="EMBL" id="KAH7146263.1"/>
    </source>
</evidence>
<name>A0A9P9EX57_9HYPO</name>
<dbReference type="InterPro" id="IPR036852">
    <property type="entry name" value="Peptidase_S8/S53_dom_sf"/>
</dbReference>
<dbReference type="EMBL" id="JAGMUV010000008">
    <property type="protein sequence ID" value="KAH7146263.1"/>
    <property type="molecule type" value="Genomic_DNA"/>
</dbReference>
<proteinExistence type="predicted"/>
<sequence length="558" mass="59604">MSLFWYPPEALRRVPTDDRDLTNREYGVSAGQQPIYERGFKLRMKALLADLIARGVVPVTGSSNDGIIGTLTGAPAVFGRKDSAGNPELPALLVAGTVEGAYDGDVKGGFATSVSKSVNIDDDGGLPNIWAPGYKNSVPDGGKAAVWEPGYHLENYRNSSGTSSSAALTAGLAAYFIKMKWAGQLKPTDETPLGIKNHILDTAWTRVAKNDDTRKVQAIWNGVKLTKRYKYCFWKKPKSLFGPSRDLVSRADNLLGEKPYAGNPYADDIYKRASESASATVATSTISRTSSAEPAKTNVSCEEDSDCSEYECDENQAPACLVALLDFDANICYCQNPSTITSATEPTNTTVTCEEDSDCNNYECEEDQTPACFAGLFNFDENICYCQNPSTTTSSVEPTASTLACDTDDGCSANQCPEDGTAHCSILGGLTGSGFCVCPSTETEAPTTSEKQTSTSTTAELAATVTKWPLEIKGVVCNDEATFQITKIISPESGYIERNYTASSFTASFNASWIEILSRTSTSKMLAILLGTVRGMPGKSLVIIGKTVPSMQAACGIG</sequence>
<dbReference type="SUPFAM" id="SSF52743">
    <property type="entry name" value="Subtilisin-like"/>
    <property type="match status" value="1"/>
</dbReference>
<dbReference type="Gene3D" id="3.40.50.200">
    <property type="entry name" value="Peptidase S8/S53 domain"/>
    <property type="match status" value="1"/>
</dbReference>
<dbReference type="GO" id="GO:0006508">
    <property type="term" value="P:proteolysis"/>
    <property type="evidence" value="ECO:0007669"/>
    <property type="project" value="InterPro"/>
</dbReference>
<evidence type="ECO:0000313" key="2">
    <source>
        <dbReference type="Proteomes" id="UP000738349"/>
    </source>
</evidence>
<dbReference type="AlphaFoldDB" id="A0A9P9EX57"/>
<accession>A0A9P9EX57</accession>
<keyword evidence="2" id="KW-1185">Reference proteome</keyword>